<comment type="caution">
    <text evidence="2">The sequence shown here is derived from an EMBL/GenBank/DDBJ whole genome shotgun (WGS) entry which is preliminary data.</text>
</comment>
<name>A0ABV1FQM6_9BACT</name>
<keyword evidence="3" id="KW-1185">Reference proteome</keyword>
<accession>A0ABV1FQM6</accession>
<proteinExistence type="predicted"/>
<feature type="domain" description="Putative auto-transporter adhesin head GIN" evidence="1">
    <location>
        <begin position="39"/>
        <end position="188"/>
    </location>
</feature>
<organism evidence="2 3">
    <name type="scientific">Hallella faecis</name>
    <dbReference type="NCBI Taxonomy" id="2841596"/>
    <lineage>
        <taxon>Bacteria</taxon>
        <taxon>Pseudomonadati</taxon>
        <taxon>Bacteroidota</taxon>
        <taxon>Bacteroidia</taxon>
        <taxon>Bacteroidales</taxon>
        <taxon>Prevotellaceae</taxon>
        <taxon>Hallella</taxon>
    </lineage>
</organism>
<protein>
    <submittedName>
        <fullName evidence="2">DUF2807 domain-containing protein</fullName>
    </submittedName>
</protein>
<reference evidence="2 3" key="1">
    <citation type="submission" date="2024-04" db="EMBL/GenBank/DDBJ databases">
        <title>Human intestinal bacterial collection.</title>
        <authorList>
            <person name="Pauvert C."/>
            <person name="Hitch T.C.A."/>
            <person name="Clavel T."/>
        </authorList>
    </citation>
    <scope>NUCLEOTIDE SEQUENCE [LARGE SCALE GENOMIC DNA]</scope>
    <source>
        <strain evidence="2 3">CLA-AA-H145</strain>
    </source>
</reference>
<dbReference type="Pfam" id="PF10988">
    <property type="entry name" value="DUF2807"/>
    <property type="match status" value="1"/>
</dbReference>
<sequence length="239" mass="25226">MKKLALMLIASLALFNSCKIETTKDLGPETTETKEVDTFSVLSVSGSSDVVFIPSDTFSVTVTAPQKAHDRLVATVENGEMRISEKNPDTKDVKWVVRNTGTPASKIVVRAPYLTGIRINGSGSVRCDGAMNTQSLWMWIMGSGEISMAHIAARSVDATITGSGDIEATLAQVGKTSAEVTGSGEISMKLHNCGAVNATITGSGDIELSGTAQTLKQTTQGSGDISTNELKLKNDVQQQ</sequence>
<evidence type="ECO:0000259" key="1">
    <source>
        <dbReference type="Pfam" id="PF10988"/>
    </source>
</evidence>
<evidence type="ECO:0000313" key="2">
    <source>
        <dbReference type="EMBL" id="MEQ2486692.1"/>
    </source>
</evidence>
<evidence type="ECO:0000313" key="3">
    <source>
        <dbReference type="Proteomes" id="UP001487296"/>
    </source>
</evidence>
<dbReference type="InterPro" id="IPR021255">
    <property type="entry name" value="DUF2807"/>
</dbReference>
<dbReference type="Proteomes" id="UP001487296">
    <property type="component" value="Unassembled WGS sequence"/>
</dbReference>
<dbReference type="EMBL" id="JBBNFP010000019">
    <property type="protein sequence ID" value="MEQ2486692.1"/>
    <property type="molecule type" value="Genomic_DNA"/>
</dbReference>
<gene>
    <name evidence="2" type="ORF">AAAT34_06450</name>
</gene>
<dbReference type="Gene3D" id="2.160.20.120">
    <property type="match status" value="1"/>
</dbReference>
<dbReference type="RefSeq" id="WP_215759750.1">
    <property type="nucleotide sequence ID" value="NZ_JAHKBE010000019.1"/>
</dbReference>